<evidence type="ECO:0000313" key="2">
    <source>
        <dbReference type="EMBL" id="TBU31631.1"/>
    </source>
</evidence>
<feature type="region of interest" description="Disordered" evidence="1">
    <location>
        <begin position="38"/>
        <end position="63"/>
    </location>
</feature>
<gene>
    <name evidence="2" type="ORF">BD311DRAFT_752151</name>
</gene>
<dbReference type="AlphaFoldDB" id="A0A4Q9MYH4"/>
<sequence length="63" mass="6589">MQLHNSAVYTRASVHIASCAAALLRLSAGLAYAYSTAPADSPVRLSSKAEGKRGESEDAPQNQ</sequence>
<dbReference type="Proteomes" id="UP000292957">
    <property type="component" value="Unassembled WGS sequence"/>
</dbReference>
<name>A0A4Q9MYH4_9APHY</name>
<accession>A0A4Q9MYH4</accession>
<protein>
    <submittedName>
        <fullName evidence="2">Uncharacterized protein</fullName>
    </submittedName>
</protein>
<reference evidence="2" key="1">
    <citation type="submission" date="2019-01" db="EMBL/GenBank/DDBJ databases">
        <title>Draft genome sequences of three monokaryotic isolates of the white-rot basidiomycete fungus Dichomitus squalens.</title>
        <authorList>
            <consortium name="DOE Joint Genome Institute"/>
            <person name="Lopez S.C."/>
            <person name="Andreopoulos B."/>
            <person name="Pangilinan J."/>
            <person name="Lipzen A."/>
            <person name="Riley R."/>
            <person name="Ahrendt S."/>
            <person name="Ng V."/>
            <person name="Barry K."/>
            <person name="Daum C."/>
            <person name="Grigoriev I.V."/>
            <person name="Hilden K.S."/>
            <person name="Makela M.R."/>
            <person name="de Vries R.P."/>
        </authorList>
    </citation>
    <scope>NUCLEOTIDE SEQUENCE [LARGE SCALE GENOMIC DNA]</scope>
    <source>
        <strain evidence="2">OM18370.1</strain>
    </source>
</reference>
<organism evidence="2">
    <name type="scientific">Dichomitus squalens</name>
    <dbReference type="NCBI Taxonomy" id="114155"/>
    <lineage>
        <taxon>Eukaryota</taxon>
        <taxon>Fungi</taxon>
        <taxon>Dikarya</taxon>
        <taxon>Basidiomycota</taxon>
        <taxon>Agaricomycotina</taxon>
        <taxon>Agaricomycetes</taxon>
        <taxon>Polyporales</taxon>
        <taxon>Polyporaceae</taxon>
        <taxon>Dichomitus</taxon>
    </lineage>
</organism>
<evidence type="ECO:0000256" key="1">
    <source>
        <dbReference type="SAM" id="MobiDB-lite"/>
    </source>
</evidence>
<dbReference type="EMBL" id="ML143398">
    <property type="protein sequence ID" value="TBU31631.1"/>
    <property type="molecule type" value="Genomic_DNA"/>
</dbReference>
<proteinExistence type="predicted"/>
<feature type="compositionally biased region" description="Basic and acidic residues" evidence="1">
    <location>
        <begin position="47"/>
        <end position="56"/>
    </location>
</feature>